<feature type="binding site" evidence="11">
    <location>
        <position position="21"/>
    </location>
    <ligand>
        <name>Mg(2+)</name>
        <dbReference type="ChEBI" id="CHEBI:18420"/>
    </ligand>
</feature>
<sequence length="193" mass="21223">MNLHRVTSSKFETPQKVIFLDRDGTIIVDKNYLSRPEDVELEIGCVEGLTKFSKAGYLLIGVTNQSGVGRGFFGLADVDQCNNRVESLLSPHGIYVSAWYICPHRPEEDCNCRKPRSGLVEQAEAIVSIDYSRSFVIGDKDADVMLGRNCGMESILVLSGAGRLHLEWAREHGYMTAATLDDAADLILSSPGI</sequence>
<dbReference type="GeneID" id="60681583"/>
<dbReference type="InterPro" id="IPR023214">
    <property type="entry name" value="HAD_sf"/>
</dbReference>
<evidence type="ECO:0000256" key="4">
    <source>
        <dbReference type="ARBA" id="ARBA00022801"/>
    </source>
</evidence>
<accession>A0A368NXU5</accession>
<comment type="cofactor">
    <cofactor evidence="11">
        <name>Mg(2+)</name>
        <dbReference type="ChEBI" id="CHEBI:18420"/>
    </cofactor>
</comment>
<feature type="site" description="Stabilizes the phosphoryl group" evidence="10">
    <location>
        <position position="114"/>
    </location>
</feature>
<feature type="binding site" evidence="9">
    <location>
        <position position="140"/>
    </location>
    <ligand>
        <name>substrate</name>
    </ligand>
</feature>
<dbReference type="PANTHER" id="PTHR42891:SF1">
    <property type="entry name" value="D-GLYCERO-BETA-D-MANNO-HEPTOSE-1,7-BISPHOSPHATE 7-PHOSPHATASE"/>
    <property type="match status" value="1"/>
</dbReference>
<dbReference type="InterPro" id="IPR006549">
    <property type="entry name" value="HAD-SF_hydro_IIIA"/>
</dbReference>
<feature type="binding site" evidence="11">
    <location>
        <position position="112"/>
    </location>
    <ligand>
        <name>Zn(2+)</name>
        <dbReference type="ChEBI" id="CHEBI:29105"/>
    </ligand>
</feature>
<proteinExistence type="inferred from homology"/>
<feature type="site" description="Stabilizes the phosphoryl group" evidence="10">
    <location>
        <position position="63"/>
    </location>
</feature>
<comment type="caution">
    <text evidence="12">The sequence shown here is derived from an EMBL/GenBank/DDBJ whole genome shotgun (WGS) entry which is preliminary data.</text>
</comment>
<feature type="binding site" evidence="11">
    <location>
        <position position="140"/>
    </location>
    <ligand>
        <name>Mg(2+)</name>
        <dbReference type="ChEBI" id="CHEBI:18420"/>
    </ligand>
</feature>
<feature type="binding site" evidence="11">
    <location>
        <position position="23"/>
    </location>
    <ligand>
        <name>Mg(2+)</name>
        <dbReference type="ChEBI" id="CHEBI:18420"/>
    </ligand>
</feature>
<evidence type="ECO:0000256" key="7">
    <source>
        <dbReference type="PIRNR" id="PIRNR004682"/>
    </source>
</evidence>
<keyword evidence="2 7" id="KW-0963">Cytoplasm</keyword>
<dbReference type="GO" id="GO:0005975">
    <property type="term" value="P:carbohydrate metabolic process"/>
    <property type="evidence" value="ECO:0007669"/>
    <property type="project" value="InterPro"/>
</dbReference>
<feature type="binding site" evidence="11">
    <location>
        <position position="110"/>
    </location>
    <ligand>
        <name>Zn(2+)</name>
        <dbReference type="ChEBI" id="CHEBI:29105"/>
    </ligand>
</feature>
<keyword evidence="11" id="KW-0862">Zinc</keyword>
<dbReference type="AlphaFoldDB" id="A0A368NXU5"/>
<evidence type="ECO:0000313" key="13">
    <source>
        <dbReference type="Proteomes" id="UP000436911"/>
    </source>
</evidence>
<dbReference type="PANTHER" id="PTHR42891">
    <property type="entry name" value="D-GLYCERO-BETA-D-MANNO-HEPTOSE-1,7-BISPHOSPHATE 7-PHOSPHATASE"/>
    <property type="match status" value="1"/>
</dbReference>
<dbReference type="InterPro" id="IPR004446">
    <property type="entry name" value="Heptose_bisP_phosphatase"/>
</dbReference>
<feature type="binding site" evidence="11">
    <location>
        <position position="102"/>
    </location>
    <ligand>
        <name>Zn(2+)</name>
        <dbReference type="ChEBI" id="CHEBI:29105"/>
    </ligand>
</feature>
<dbReference type="GO" id="GO:0046872">
    <property type="term" value="F:metal ion binding"/>
    <property type="evidence" value="ECO:0007669"/>
    <property type="project" value="UniProtKB-KW"/>
</dbReference>
<evidence type="ECO:0000256" key="6">
    <source>
        <dbReference type="ARBA" id="ARBA00031828"/>
    </source>
</evidence>
<dbReference type="EMBL" id="QUSG01000021">
    <property type="protein sequence ID" value="KAA3521890.1"/>
    <property type="molecule type" value="Genomic_DNA"/>
</dbReference>
<dbReference type="InterPro" id="IPR036412">
    <property type="entry name" value="HAD-like_sf"/>
</dbReference>
<feature type="binding site" evidence="9">
    <location>
        <begin position="21"/>
        <end position="23"/>
    </location>
    <ligand>
        <name>substrate</name>
    </ligand>
</feature>
<protein>
    <recommendedName>
        <fullName evidence="6 7">D,D-heptose 1,7-bisphosphate phosphatase</fullName>
        <ecNumber evidence="7">3.1.3.-</ecNumber>
    </recommendedName>
</protein>
<dbReference type="PIRSF" id="PIRSF004682">
    <property type="entry name" value="GmhB"/>
    <property type="match status" value="1"/>
</dbReference>
<dbReference type="Gene3D" id="3.40.50.1000">
    <property type="entry name" value="HAD superfamily/HAD-like"/>
    <property type="match status" value="1"/>
</dbReference>
<dbReference type="NCBIfam" id="TIGR01656">
    <property type="entry name" value="Histidinol-ppas"/>
    <property type="match status" value="1"/>
</dbReference>
<dbReference type="InterPro" id="IPR006543">
    <property type="entry name" value="Histidinol-phos"/>
</dbReference>
<dbReference type="Pfam" id="PF13242">
    <property type="entry name" value="Hydrolase_like"/>
    <property type="match status" value="1"/>
</dbReference>
<evidence type="ECO:0000256" key="9">
    <source>
        <dbReference type="PIRSR" id="PIRSR004682-2"/>
    </source>
</evidence>
<dbReference type="CDD" id="cd07503">
    <property type="entry name" value="HAD_HisB-N"/>
    <property type="match status" value="1"/>
</dbReference>
<dbReference type="GO" id="GO:0016791">
    <property type="term" value="F:phosphatase activity"/>
    <property type="evidence" value="ECO:0007669"/>
    <property type="project" value="InterPro"/>
</dbReference>
<gene>
    <name evidence="12" type="ORF">DXT89_23295</name>
</gene>
<feature type="binding site" evidence="11">
    <location>
        <position position="139"/>
    </location>
    <ligand>
        <name>Mg(2+)</name>
        <dbReference type="ChEBI" id="CHEBI:18420"/>
    </ligand>
</feature>
<feature type="binding site" evidence="11">
    <location>
        <position position="104"/>
    </location>
    <ligand>
        <name>Zn(2+)</name>
        <dbReference type="ChEBI" id="CHEBI:29105"/>
    </ligand>
</feature>
<dbReference type="SUPFAM" id="SSF56784">
    <property type="entry name" value="HAD-like"/>
    <property type="match status" value="1"/>
</dbReference>
<dbReference type="RefSeq" id="WP_081088893.1">
    <property type="nucleotide sequence ID" value="NZ_CP055265.1"/>
</dbReference>
<reference evidence="12 13" key="1">
    <citation type="submission" date="2018-08" db="EMBL/GenBank/DDBJ databases">
        <title>Genome sequencing of Agrobacterium vitis strain ICMP 10754.</title>
        <authorList>
            <person name="Visnovsky S.B."/>
            <person name="Pitman A.R."/>
        </authorList>
    </citation>
    <scope>NUCLEOTIDE SEQUENCE [LARGE SCALE GENOMIC DNA]</scope>
    <source>
        <strain evidence="12 13">ICMP 10754</strain>
    </source>
</reference>
<comment type="subcellular location">
    <subcellularLocation>
        <location evidence="1 7">Cytoplasm</location>
    </subcellularLocation>
</comment>
<keyword evidence="3 11" id="KW-0479">Metal-binding</keyword>
<feature type="active site" description="Proton donor" evidence="8">
    <location>
        <position position="23"/>
    </location>
</feature>
<evidence type="ECO:0000313" key="12">
    <source>
        <dbReference type="EMBL" id="KAA3521890.1"/>
    </source>
</evidence>
<evidence type="ECO:0000256" key="1">
    <source>
        <dbReference type="ARBA" id="ARBA00004496"/>
    </source>
</evidence>
<dbReference type="GO" id="GO:0005737">
    <property type="term" value="C:cytoplasm"/>
    <property type="evidence" value="ECO:0007669"/>
    <property type="project" value="UniProtKB-SubCell"/>
</dbReference>
<name>A0A368NXU5_AGRVI</name>
<evidence type="ECO:0000256" key="3">
    <source>
        <dbReference type="ARBA" id="ARBA00022723"/>
    </source>
</evidence>
<dbReference type="Proteomes" id="UP000436911">
    <property type="component" value="Unassembled WGS sequence"/>
</dbReference>
<comment type="similarity">
    <text evidence="7">Belongs to the gmhB family.</text>
</comment>
<dbReference type="EC" id="3.1.3.-" evidence="7"/>
<organism evidence="12 13">
    <name type="scientific">Agrobacterium vitis</name>
    <name type="common">Rhizobium vitis</name>
    <dbReference type="NCBI Taxonomy" id="373"/>
    <lineage>
        <taxon>Bacteria</taxon>
        <taxon>Pseudomonadati</taxon>
        <taxon>Pseudomonadota</taxon>
        <taxon>Alphaproteobacteria</taxon>
        <taxon>Hyphomicrobiales</taxon>
        <taxon>Rhizobiaceae</taxon>
        <taxon>Rhizobium/Agrobacterium group</taxon>
        <taxon>Agrobacterium</taxon>
    </lineage>
</organism>
<feature type="site" description="Contributes to substrate recognition" evidence="10">
    <location>
        <position position="113"/>
    </location>
</feature>
<dbReference type="NCBIfam" id="TIGR01662">
    <property type="entry name" value="HAD-SF-IIIA"/>
    <property type="match status" value="1"/>
</dbReference>
<feature type="binding site" evidence="9">
    <location>
        <begin position="63"/>
        <end position="66"/>
    </location>
    <ligand>
        <name>substrate</name>
    </ligand>
</feature>
<evidence type="ECO:0000256" key="11">
    <source>
        <dbReference type="PIRSR" id="PIRSR004682-4"/>
    </source>
</evidence>
<evidence type="ECO:0000256" key="2">
    <source>
        <dbReference type="ARBA" id="ARBA00022490"/>
    </source>
</evidence>
<evidence type="ECO:0000256" key="5">
    <source>
        <dbReference type="ARBA" id="ARBA00023277"/>
    </source>
</evidence>
<dbReference type="OrthoDB" id="9814110at2"/>
<evidence type="ECO:0000256" key="8">
    <source>
        <dbReference type="PIRSR" id="PIRSR004682-1"/>
    </source>
</evidence>
<feature type="active site" description="Nucleophile" evidence="8">
    <location>
        <position position="21"/>
    </location>
</feature>
<evidence type="ECO:0000256" key="10">
    <source>
        <dbReference type="PIRSR" id="PIRSR004682-3"/>
    </source>
</evidence>
<comment type="cofactor">
    <cofactor evidence="11">
        <name>Zn(2+)</name>
        <dbReference type="ChEBI" id="CHEBI:29105"/>
    </cofactor>
</comment>
<feature type="binding site" evidence="9">
    <location>
        <begin position="29"/>
        <end position="32"/>
    </location>
    <ligand>
        <name>substrate</name>
    </ligand>
</feature>
<keyword evidence="5 7" id="KW-0119">Carbohydrate metabolism</keyword>
<keyword evidence="4 7" id="KW-0378">Hydrolase</keyword>
<feature type="binding site" evidence="9">
    <location>
        <begin position="113"/>
        <end position="114"/>
    </location>
    <ligand>
        <name>substrate</name>
    </ligand>
</feature>
<keyword evidence="11" id="KW-0460">Magnesium</keyword>